<dbReference type="Pfam" id="PF01810">
    <property type="entry name" value="LysE"/>
    <property type="match status" value="1"/>
</dbReference>
<gene>
    <name evidence="8" type="ORF">ACFO3A_09515</name>
</gene>
<keyword evidence="4 7" id="KW-0812">Transmembrane</keyword>
<dbReference type="InterPro" id="IPR001123">
    <property type="entry name" value="LeuE-type"/>
</dbReference>
<evidence type="ECO:0000256" key="6">
    <source>
        <dbReference type="ARBA" id="ARBA00023136"/>
    </source>
</evidence>
<keyword evidence="3" id="KW-1003">Cell membrane</keyword>
<dbReference type="Proteomes" id="UP001595967">
    <property type="component" value="Unassembled WGS sequence"/>
</dbReference>
<dbReference type="PIRSF" id="PIRSF006324">
    <property type="entry name" value="LeuE"/>
    <property type="match status" value="1"/>
</dbReference>
<proteinExistence type="inferred from homology"/>
<evidence type="ECO:0000256" key="4">
    <source>
        <dbReference type="ARBA" id="ARBA00022692"/>
    </source>
</evidence>
<keyword evidence="6 7" id="KW-0472">Membrane</keyword>
<keyword evidence="5 7" id="KW-1133">Transmembrane helix</keyword>
<comment type="similarity">
    <text evidence="2">Belongs to the Rht family.</text>
</comment>
<evidence type="ECO:0000256" key="1">
    <source>
        <dbReference type="ARBA" id="ARBA00004651"/>
    </source>
</evidence>
<evidence type="ECO:0000256" key="7">
    <source>
        <dbReference type="SAM" id="Phobius"/>
    </source>
</evidence>
<feature type="transmembrane region" description="Helical" evidence="7">
    <location>
        <begin position="191"/>
        <end position="207"/>
    </location>
</feature>
<dbReference type="EMBL" id="JBHSEW010000007">
    <property type="protein sequence ID" value="MFC4622452.1"/>
    <property type="molecule type" value="Genomic_DNA"/>
</dbReference>
<evidence type="ECO:0000313" key="8">
    <source>
        <dbReference type="EMBL" id="MFC4622452.1"/>
    </source>
</evidence>
<comment type="subcellular location">
    <subcellularLocation>
        <location evidence="1">Cell membrane</location>
        <topology evidence="1">Multi-pass membrane protein</topology>
    </subcellularLocation>
</comment>
<feature type="transmembrane region" description="Helical" evidence="7">
    <location>
        <begin position="115"/>
        <end position="140"/>
    </location>
</feature>
<reference evidence="9" key="1">
    <citation type="journal article" date="2019" name="Int. J. Syst. Evol. Microbiol.">
        <title>The Global Catalogue of Microorganisms (GCM) 10K type strain sequencing project: providing services to taxonomists for standard genome sequencing and annotation.</title>
        <authorList>
            <consortium name="The Broad Institute Genomics Platform"/>
            <consortium name="The Broad Institute Genome Sequencing Center for Infectious Disease"/>
            <person name="Wu L."/>
            <person name="Ma J."/>
        </authorList>
    </citation>
    <scope>NUCLEOTIDE SEQUENCE [LARGE SCALE GENOMIC DNA]</scope>
    <source>
        <strain evidence="9">JCM 11650</strain>
    </source>
</reference>
<feature type="transmembrane region" description="Helical" evidence="7">
    <location>
        <begin position="6"/>
        <end position="29"/>
    </location>
</feature>
<evidence type="ECO:0000313" key="9">
    <source>
        <dbReference type="Proteomes" id="UP001595967"/>
    </source>
</evidence>
<dbReference type="RefSeq" id="WP_377725873.1">
    <property type="nucleotide sequence ID" value="NZ_JBHSEW010000007.1"/>
</dbReference>
<evidence type="ECO:0000256" key="3">
    <source>
        <dbReference type="ARBA" id="ARBA00022475"/>
    </source>
</evidence>
<evidence type="ECO:0000256" key="2">
    <source>
        <dbReference type="ARBA" id="ARBA00007928"/>
    </source>
</evidence>
<protein>
    <submittedName>
        <fullName evidence="8">LysE family transporter</fullName>
    </submittedName>
</protein>
<evidence type="ECO:0000256" key="5">
    <source>
        <dbReference type="ARBA" id="ARBA00022989"/>
    </source>
</evidence>
<accession>A0ABV9GYN6</accession>
<dbReference type="PANTHER" id="PTHR30086:SF14">
    <property type="entry name" value="HOMOSERINE_HOMOSERINE LACTONE EFFLUX PROTEIN"/>
    <property type="match status" value="1"/>
</dbReference>
<feature type="transmembrane region" description="Helical" evidence="7">
    <location>
        <begin position="41"/>
        <end position="64"/>
    </location>
</feature>
<feature type="transmembrane region" description="Helical" evidence="7">
    <location>
        <begin position="146"/>
        <end position="170"/>
    </location>
</feature>
<sequence>MEFHTWIAFLMASIFIAVSPGSGAVLSMSHGLAYGVRQASTTIWGLEAGLVLILLIAGGGVGAVLVASELAFTVVKVLGACYLIYLGWCQWRSAGNALDVAHLRDAAHLPWRKRLLIGFLTNATNPKGIIFMVAVLPQFLSASQPLWLQLLIMAATIVGVDVLVMHGYAFGASALRRWMRSASAQRGQNRVFGGLLMLIGAGLFFVRRQPN</sequence>
<organism evidence="8 9">
    <name type="scientific">Comamonas nitrativorans</name>
    <dbReference type="NCBI Taxonomy" id="108437"/>
    <lineage>
        <taxon>Bacteria</taxon>
        <taxon>Pseudomonadati</taxon>
        <taxon>Pseudomonadota</taxon>
        <taxon>Betaproteobacteria</taxon>
        <taxon>Burkholderiales</taxon>
        <taxon>Comamonadaceae</taxon>
        <taxon>Comamonas</taxon>
    </lineage>
</organism>
<name>A0ABV9GYN6_9BURK</name>
<dbReference type="PANTHER" id="PTHR30086">
    <property type="entry name" value="ARGININE EXPORTER PROTEIN ARGO"/>
    <property type="match status" value="1"/>
</dbReference>
<keyword evidence="9" id="KW-1185">Reference proteome</keyword>
<feature type="transmembrane region" description="Helical" evidence="7">
    <location>
        <begin position="70"/>
        <end position="88"/>
    </location>
</feature>
<comment type="caution">
    <text evidence="8">The sequence shown here is derived from an EMBL/GenBank/DDBJ whole genome shotgun (WGS) entry which is preliminary data.</text>
</comment>